<dbReference type="PROSITE" id="PS50026">
    <property type="entry name" value="EGF_3"/>
    <property type="match status" value="1"/>
</dbReference>
<dbReference type="Pfam" id="PF07714">
    <property type="entry name" value="PK_Tyr_Ser-Thr"/>
    <property type="match status" value="1"/>
</dbReference>
<comment type="subcellular location">
    <subcellularLocation>
        <location evidence="1">Cell membrane</location>
        <topology evidence="1">Single-pass membrane protein</topology>
    </subcellularLocation>
</comment>
<keyword evidence="3 16" id="KW-0245">EGF-like domain</keyword>
<feature type="transmembrane region" description="Helical" evidence="18">
    <location>
        <begin position="403"/>
        <end position="427"/>
    </location>
</feature>
<evidence type="ECO:0008006" key="23">
    <source>
        <dbReference type="Google" id="ProtNLM"/>
    </source>
</evidence>
<feature type="domain" description="Protein kinase" evidence="19">
    <location>
        <begin position="463"/>
        <end position="768"/>
    </location>
</feature>
<evidence type="ECO:0000256" key="8">
    <source>
        <dbReference type="ARBA" id="ARBA00022737"/>
    </source>
</evidence>
<keyword evidence="2" id="KW-0723">Serine/threonine-protein kinase</keyword>
<keyword evidence="22" id="KW-1185">Reference proteome</keyword>
<evidence type="ECO:0000256" key="4">
    <source>
        <dbReference type="ARBA" id="ARBA00022614"/>
    </source>
</evidence>
<evidence type="ECO:0000256" key="13">
    <source>
        <dbReference type="ARBA" id="ARBA00023136"/>
    </source>
</evidence>
<dbReference type="GO" id="GO:0006952">
    <property type="term" value="P:defense response"/>
    <property type="evidence" value="ECO:0007669"/>
    <property type="project" value="UniProtKB-ARBA"/>
</dbReference>
<evidence type="ECO:0000259" key="19">
    <source>
        <dbReference type="PROSITE" id="PS50011"/>
    </source>
</evidence>
<proteinExistence type="predicted"/>
<dbReference type="Gene3D" id="3.30.200.20">
    <property type="entry name" value="Phosphorylase Kinase, domain 1"/>
    <property type="match status" value="1"/>
</dbReference>
<feature type="binding site" evidence="17">
    <location>
        <position position="490"/>
    </location>
    <ligand>
        <name>ATP</name>
        <dbReference type="ChEBI" id="CHEBI:30616"/>
    </ligand>
</feature>
<keyword evidence="6 18" id="KW-0812">Transmembrane</keyword>
<dbReference type="PROSITE" id="PS50011">
    <property type="entry name" value="PROTEIN_KINASE_DOM"/>
    <property type="match status" value="1"/>
</dbReference>
<dbReference type="InterPro" id="IPR001245">
    <property type="entry name" value="Ser-Thr/Tyr_kinase_cat_dom"/>
</dbReference>
<name>A0A0E0RC68_ORYRU</name>
<dbReference type="GO" id="GO:0005509">
    <property type="term" value="F:calcium ion binding"/>
    <property type="evidence" value="ECO:0007669"/>
    <property type="project" value="InterPro"/>
</dbReference>
<evidence type="ECO:0000313" key="22">
    <source>
        <dbReference type="Proteomes" id="UP000008022"/>
    </source>
</evidence>
<dbReference type="Pfam" id="PF07645">
    <property type="entry name" value="EGF_CA"/>
    <property type="match status" value="1"/>
</dbReference>
<keyword evidence="12 18" id="KW-1133">Transmembrane helix</keyword>
<dbReference type="InterPro" id="IPR000742">
    <property type="entry name" value="EGF"/>
</dbReference>
<sequence length="945" mass="105425">MESDVYNYGGVLLELITRKRAKYDDERSLPVEFVNQSKNNNERRKMYDQDMLSSTDSLYPYCMECLDRIAAIAVRCLKNKVDKRPTMAEVVEELKQLREQISTRIECGDVDIPYPFGVDNCSWPGPDDFDVSCNHSFSPPRPYYRDAEIVSISVEAGEMRVYSPVVSQCYNSSNTTDSDGFEFLQLNITNTPFLVAPERNEFTAIGCATLLAWLWGRDDGSYLTGCISTCASLATAAKDREPCTGLGCCQVPSIPANLSVLNISLGTGIANVAWEENFGPRSKSFEHRDGKMVVPTVLDWAIRKSGSCPSTGQGAPACKSEHSECVNATNGMGYLCNCSRGYAGNPYRVDGCKNINECKEPSITCYGGSTCQDTDGSYECKCQFGYTGDGRKNESQKGRCRPIIPATIANAIAIVCIVIVLLGLFWLPKRWKRRVFFDNNGGRLLKDMDIIVFTEKELNKITNKKCTKIGEGAFGEVYKGNHNNQPVAVKYSITKNMTQTHYKDVESVNQNVFQTVFRQSKVPPSTPGQNAVVNEIKAQLQIRHPNIVRLIGCCMETEVPMLVFEFIPNGSLETVLHGIDRCRLSLQQRLDIAIGSAEALAYMHWHGHHQIVHGDIKLGNILLGDNLMPKVSDFGSSELTLKVKRARKWNVYADMNYIDPVYIETGDFTDKSDVYSFGVVLLELITRKKAKYDDRSLPVEFVNHYEDEDTRRKMYDQDMLSTETLHPHCMECLDRMADIVLRCLENEVGKRPTMVEVLEELKKLMPLLTMTPVELLTNLVKLNLGENHFDGGSIPDALSNITMLASLELSTCNLTGTIPADIGKLGKLSDLLIARNQLRGPIPASLGNLSALSRLDLSTNLLDGSVPATVGSMNSLTYFVIFENSLQGDLKFLSALSNCRKLSVLEIDSNYFTGNLPDYRMRVSYQGRVRKSIFICVEGGTYEKD</sequence>
<dbReference type="Pfam" id="PF00560">
    <property type="entry name" value="LRR_1"/>
    <property type="match status" value="1"/>
</dbReference>
<dbReference type="GO" id="GO:0005886">
    <property type="term" value="C:plasma membrane"/>
    <property type="evidence" value="ECO:0007669"/>
    <property type="project" value="UniProtKB-SubCell"/>
</dbReference>
<dbReference type="PROSITE" id="PS01187">
    <property type="entry name" value="EGF_CA"/>
    <property type="match status" value="1"/>
</dbReference>
<dbReference type="SUPFAM" id="SSF57196">
    <property type="entry name" value="EGF/Laminin"/>
    <property type="match status" value="1"/>
</dbReference>
<evidence type="ECO:0000256" key="2">
    <source>
        <dbReference type="ARBA" id="ARBA00022527"/>
    </source>
</evidence>
<dbReference type="InterPro" id="IPR000719">
    <property type="entry name" value="Prot_kinase_dom"/>
</dbReference>
<evidence type="ECO:0000259" key="20">
    <source>
        <dbReference type="PROSITE" id="PS50026"/>
    </source>
</evidence>
<dbReference type="SUPFAM" id="SSF56112">
    <property type="entry name" value="Protein kinase-like (PK-like)"/>
    <property type="match status" value="2"/>
</dbReference>
<evidence type="ECO:0000256" key="10">
    <source>
        <dbReference type="ARBA" id="ARBA00022777"/>
    </source>
</evidence>
<dbReference type="OMA" id="FPVWAIS"/>
<dbReference type="STRING" id="4529.A0A0E0RC68"/>
<dbReference type="PROSITE" id="PS00107">
    <property type="entry name" value="PROTEIN_KINASE_ATP"/>
    <property type="match status" value="1"/>
</dbReference>
<dbReference type="InterPro" id="IPR001611">
    <property type="entry name" value="Leu-rich_rpt"/>
</dbReference>
<dbReference type="InterPro" id="IPR049883">
    <property type="entry name" value="NOTCH1_EGF-like"/>
</dbReference>
<evidence type="ECO:0000256" key="5">
    <source>
        <dbReference type="ARBA" id="ARBA00022679"/>
    </source>
</evidence>
<dbReference type="GO" id="GO:0007166">
    <property type="term" value="P:cell surface receptor signaling pathway"/>
    <property type="evidence" value="ECO:0007669"/>
    <property type="project" value="InterPro"/>
</dbReference>
<dbReference type="InterPro" id="IPR018097">
    <property type="entry name" value="EGF_Ca-bd_CS"/>
</dbReference>
<evidence type="ECO:0000256" key="3">
    <source>
        <dbReference type="ARBA" id="ARBA00022536"/>
    </source>
</evidence>
<keyword evidence="5" id="KW-0808">Transferase</keyword>
<evidence type="ECO:0000256" key="9">
    <source>
        <dbReference type="ARBA" id="ARBA00022741"/>
    </source>
</evidence>
<feature type="domain" description="EGF-like" evidence="20">
    <location>
        <begin position="354"/>
        <end position="389"/>
    </location>
</feature>
<dbReference type="PROSITE" id="PS00108">
    <property type="entry name" value="PROTEIN_KINASE_ST"/>
    <property type="match status" value="1"/>
</dbReference>
<dbReference type="SUPFAM" id="SSF52058">
    <property type="entry name" value="L domain-like"/>
    <property type="match status" value="1"/>
</dbReference>
<keyword evidence="13 18" id="KW-0472">Membrane</keyword>
<dbReference type="Gene3D" id="1.10.510.10">
    <property type="entry name" value="Transferase(Phosphotransferase) domain 1"/>
    <property type="match status" value="2"/>
</dbReference>
<dbReference type="eggNOG" id="ENOG502QQPF">
    <property type="taxonomic scope" value="Eukaryota"/>
</dbReference>
<organism evidence="21 22">
    <name type="scientific">Oryza rufipogon</name>
    <name type="common">Brownbeard rice</name>
    <name type="synonym">Asian wild rice</name>
    <dbReference type="NCBI Taxonomy" id="4529"/>
    <lineage>
        <taxon>Eukaryota</taxon>
        <taxon>Viridiplantae</taxon>
        <taxon>Streptophyta</taxon>
        <taxon>Embryophyta</taxon>
        <taxon>Tracheophyta</taxon>
        <taxon>Spermatophyta</taxon>
        <taxon>Magnoliopsida</taxon>
        <taxon>Liliopsida</taxon>
        <taxon>Poales</taxon>
        <taxon>Poaceae</taxon>
        <taxon>BOP clade</taxon>
        <taxon>Oryzoideae</taxon>
        <taxon>Oryzeae</taxon>
        <taxon>Oryzinae</taxon>
        <taxon>Oryza</taxon>
    </lineage>
</organism>
<evidence type="ECO:0000256" key="18">
    <source>
        <dbReference type="SAM" id="Phobius"/>
    </source>
</evidence>
<evidence type="ECO:0000256" key="15">
    <source>
        <dbReference type="ARBA" id="ARBA00023180"/>
    </source>
</evidence>
<keyword evidence="8" id="KW-0677">Repeat</keyword>
<dbReference type="Gene3D" id="2.10.25.10">
    <property type="entry name" value="Laminin"/>
    <property type="match status" value="1"/>
</dbReference>
<evidence type="ECO:0000313" key="21">
    <source>
        <dbReference type="EnsemblPlants" id="ORUFI11G24980.1"/>
    </source>
</evidence>
<dbReference type="AlphaFoldDB" id="A0A0E0RC68"/>
<evidence type="ECO:0000256" key="7">
    <source>
        <dbReference type="ARBA" id="ARBA00022729"/>
    </source>
</evidence>
<keyword evidence="14" id="KW-1015">Disulfide bond</keyword>
<dbReference type="GO" id="GO:0004674">
    <property type="term" value="F:protein serine/threonine kinase activity"/>
    <property type="evidence" value="ECO:0007669"/>
    <property type="project" value="UniProtKB-KW"/>
</dbReference>
<dbReference type="InterPro" id="IPR008271">
    <property type="entry name" value="Ser/Thr_kinase_AS"/>
</dbReference>
<dbReference type="PANTHER" id="PTHR27005">
    <property type="entry name" value="WALL-ASSOCIATED RECEPTOR KINASE-LIKE 21"/>
    <property type="match status" value="1"/>
</dbReference>
<evidence type="ECO:0000256" key="17">
    <source>
        <dbReference type="PROSITE-ProRule" id="PRU10141"/>
    </source>
</evidence>
<dbReference type="SMART" id="SM00181">
    <property type="entry name" value="EGF"/>
    <property type="match status" value="2"/>
</dbReference>
<dbReference type="GO" id="GO:0009791">
    <property type="term" value="P:post-embryonic development"/>
    <property type="evidence" value="ECO:0007669"/>
    <property type="project" value="UniProtKB-ARBA"/>
</dbReference>
<accession>A0A0E0RC68</accession>
<keyword evidence="7" id="KW-0732">Signal</keyword>
<keyword evidence="11 17" id="KW-0067">ATP-binding</keyword>
<keyword evidence="9 17" id="KW-0547">Nucleotide-binding</keyword>
<dbReference type="SMART" id="SM00220">
    <property type="entry name" value="S_TKc"/>
    <property type="match status" value="1"/>
</dbReference>
<evidence type="ECO:0000256" key="14">
    <source>
        <dbReference type="ARBA" id="ARBA00023157"/>
    </source>
</evidence>
<dbReference type="InterPro" id="IPR001881">
    <property type="entry name" value="EGF-like_Ca-bd_dom"/>
</dbReference>
<dbReference type="PANTHER" id="PTHR27005:SF162">
    <property type="entry name" value="OS11G0691500 PROTEIN"/>
    <property type="match status" value="1"/>
</dbReference>
<evidence type="ECO:0000256" key="1">
    <source>
        <dbReference type="ARBA" id="ARBA00004162"/>
    </source>
</evidence>
<dbReference type="InterPro" id="IPR017441">
    <property type="entry name" value="Protein_kinase_ATP_BS"/>
</dbReference>
<dbReference type="GO" id="GO:0051707">
    <property type="term" value="P:response to other organism"/>
    <property type="evidence" value="ECO:0007669"/>
    <property type="project" value="UniProtKB-ARBA"/>
</dbReference>
<evidence type="ECO:0000256" key="6">
    <source>
        <dbReference type="ARBA" id="ARBA00022692"/>
    </source>
</evidence>
<dbReference type="Gramene" id="ORUFI11G24980.1">
    <property type="protein sequence ID" value="ORUFI11G24980.1"/>
    <property type="gene ID" value="ORUFI11G24980"/>
</dbReference>
<dbReference type="InterPro" id="IPR045274">
    <property type="entry name" value="WAK-like"/>
</dbReference>
<dbReference type="InterPro" id="IPR032675">
    <property type="entry name" value="LRR_dom_sf"/>
</dbReference>
<dbReference type="GO" id="GO:0005524">
    <property type="term" value="F:ATP binding"/>
    <property type="evidence" value="ECO:0007669"/>
    <property type="project" value="UniProtKB-UniRule"/>
</dbReference>
<reference evidence="21" key="2">
    <citation type="submission" date="2015-06" db="UniProtKB">
        <authorList>
            <consortium name="EnsemblPlants"/>
        </authorList>
    </citation>
    <scope>IDENTIFICATION</scope>
</reference>
<dbReference type="PROSITE" id="PS00010">
    <property type="entry name" value="ASX_HYDROXYL"/>
    <property type="match status" value="1"/>
</dbReference>
<protein>
    <recommendedName>
        <fullName evidence="23">Protein kinase domain-containing protein</fullName>
    </recommendedName>
</protein>
<reference evidence="22" key="1">
    <citation type="submission" date="2013-06" db="EMBL/GenBank/DDBJ databases">
        <authorList>
            <person name="Zhao Q."/>
        </authorList>
    </citation>
    <scope>NUCLEOTIDE SEQUENCE</scope>
    <source>
        <strain evidence="22">cv. W1943</strain>
    </source>
</reference>
<evidence type="ECO:0000256" key="16">
    <source>
        <dbReference type="PROSITE-ProRule" id="PRU00076"/>
    </source>
</evidence>
<keyword evidence="10" id="KW-0418">Kinase</keyword>
<dbReference type="FunFam" id="3.80.10.10:FF:000453">
    <property type="entry name" value="Leucine-rich receptor-like protein kinase family protein"/>
    <property type="match status" value="1"/>
</dbReference>
<evidence type="ECO:0000256" key="12">
    <source>
        <dbReference type="ARBA" id="ARBA00022989"/>
    </source>
</evidence>
<dbReference type="FunFam" id="1.10.510.10:FF:000606">
    <property type="entry name" value="Wall-associated receptor kinase 3"/>
    <property type="match status" value="1"/>
</dbReference>
<dbReference type="InterPro" id="IPR000152">
    <property type="entry name" value="EGF-type_Asp/Asn_hydroxyl_site"/>
</dbReference>
<dbReference type="HOGENOM" id="CLU_000288_43_5_1"/>
<dbReference type="CDD" id="cd00054">
    <property type="entry name" value="EGF_CA"/>
    <property type="match status" value="1"/>
</dbReference>
<dbReference type="Proteomes" id="UP000008022">
    <property type="component" value="Unassembled WGS sequence"/>
</dbReference>
<keyword evidence="4" id="KW-0433">Leucine-rich repeat</keyword>
<keyword evidence="15" id="KW-0325">Glycoprotein</keyword>
<dbReference type="EnsemblPlants" id="ORUFI11G24980.1">
    <property type="protein sequence ID" value="ORUFI11G24980.1"/>
    <property type="gene ID" value="ORUFI11G24980"/>
</dbReference>
<dbReference type="Gene3D" id="3.80.10.10">
    <property type="entry name" value="Ribonuclease Inhibitor"/>
    <property type="match status" value="1"/>
</dbReference>
<dbReference type="InterPro" id="IPR011009">
    <property type="entry name" value="Kinase-like_dom_sf"/>
</dbReference>
<dbReference type="SMART" id="SM00179">
    <property type="entry name" value="EGF_CA"/>
    <property type="match status" value="1"/>
</dbReference>
<comment type="caution">
    <text evidence="16">Lacks conserved residue(s) required for the propagation of feature annotation.</text>
</comment>
<evidence type="ECO:0000256" key="11">
    <source>
        <dbReference type="ARBA" id="ARBA00022840"/>
    </source>
</evidence>